<protein>
    <submittedName>
        <fullName evidence="1">Uncharacterized protein</fullName>
    </submittedName>
</protein>
<proteinExistence type="predicted"/>
<organism evidence="1">
    <name type="scientific">marine sediment metagenome</name>
    <dbReference type="NCBI Taxonomy" id="412755"/>
    <lineage>
        <taxon>unclassified sequences</taxon>
        <taxon>metagenomes</taxon>
        <taxon>ecological metagenomes</taxon>
    </lineage>
</organism>
<dbReference type="EMBL" id="LAZR01012496">
    <property type="protein sequence ID" value="KKM26528.1"/>
    <property type="molecule type" value="Genomic_DNA"/>
</dbReference>
<dbReference type="AlphaFoldDB" id="A0A0F9KWR5"/>
<comment type="caution">
    <text evidence="1">The sequence shown here is derived from an EMBL/GenBank/DDBJ whole genome shotgun (WGS) entry which is preliminary data.</text>
</comment>
<evidence type="ECO:0000313" key="1">
    <source>
        <dbReference type="EMBL" id="KKM26528.1"/>
    </source>
</evidence>
<sequence>MKNKFIEIKSTNGKWSFSLLCNRMNLNFTKEPTWSLLEQQMWGFRGYHIKEISKFFRTHLNPSILWYRFVINNENGLTYTKWKNLTR</sequence>
<accession>A0A0F9KWR5</accession>
<gene>
    <name evidence="1" type="ORF">LCGC14_1583870</name>
</gene>
<name>A0A0F9KWR5_9ZZZZ</name>
<reference evidence="1" key="1">
    <citation type="journal article" date="2015" name="Nature">
        <title>Complex archaea that bridge the gap between prokaryotes and eukaryotes.</title>
        <authorList>
            <person name="Spang A."/>
            <person name="Saw J.H."/>
            <person name="Jorgensen S.L."/>
            <person name="Zaremba-Niedzwiedzka K."/>
            <person name="Martijn J."/>
            <person name="Lind A.E."/>
            <person name="van Eijk R."/>
            <person name="Schleper C."/>
            <person name="Guy L."/>
            <person name="Ettema T.J."/>
        </authorList>
    </citation>
    <scope>NUCLEOTIDE SEQUENCE</scope>
</reference>